<organism evidence="15 16">
    <name type="scientific">Paraconexibacter antarcticus</name>
    <dbReference type="NCBI Taxonomy" id="2949664"/>
    <lineage>
        <taxon>Bacteria</taxon>
        <taxon>Bacillati</taxon>
        <taxon>Actinomycetota</taxon>
        <taxon>Thermoleophilia</taxon>
        <taxon>Solirubrobacterales</taxon>
        <taxon>Paraconexibacteraceae</taxon>
        <taxon>Paraconexibacter</taxon>
    </lineage>
</organism>
<evidence type="ECO:0000259" key="14">
    <source>
        <dbReference type="PROSITE" id="PS51384"/>
    </source>
</evidence>
<dbReference type="PROSITE" id="PS51384">
    <property type="entry name" value="FAD_FR"/>
    <property type="match status" value="1"/>
</dbReference>
<keyword evidence="4 13" id="KW-0812">Transmembrane</keyword>
<comment type="cofactor">
    <cofactor evidence="1">
        <name>FAD</name>
        <dbReference type="ChEBI" id="CHEBI:57692"/>
    </cofactor>
</comment>
<dbReference type="InterPro" id="IPR017938">
    <property type="entry name" value="Riboflavin_synthase-like_b-brl"/>
</dbReference>
<dbReference type="Pfam" id="PF01794">
    <property type="entry name" value="Ferric_reduct"/>
    <property type="match status" value="1"/>
</dbReference>
<evidence type="ECO:0000256" key="3">
    <source>
        <dbReference type="ARBA" id="ARBA00022630"/>
    </source>
</evidence>
<keyword evidence="9" id="KW-0560">Oxidoreductase</keyword>
<dbReference type="InterPro" id="IPR017927">
    <property type="entry name" value="FAD-bd_FR_type"/>
</dbReference>
<evidence type="ECO:0000313" key="15">
    <source>
        <dbReference type="EMBL" id="UTI66064.1"/>
    </source>
</evidence>
<dbReference type="CDD" id="cd06198">
    <property type="entry name" value="FNR_like_3"/>
    <property type="match status" value="1"/>
</dbReference>
<dbReference type="InterPro" id="IPR050415">
    <property type="entry name" value="MRET"/>
</dbReference>
<keyword evidence="5" id="KW-0001">2Fe-2S</keyword>
<dbReference type="SUPFAM" id="SSF63380">
    <property type="entry name" value="Riboflavin synthase domain-like"/>
    <property type="match status" value="1"/>
</dbReference>
<protein>
    <submittedName>
        <fullName evidence="15">Ferredoxin reductase family protein</fullName>
    </submittedName>
</protein>
<evidence type="ECO:0000256" key="1">
    <source>
        <dbReference type="ARBA" id="ARBA00001974"/>
    </source>
</evidence>
<dbReference type="PANTHER" id="PTHR47354">
    <property type="entry name" value="NADH OXIDOREDUCTASE HCR"/>
    <property type="match status" value="1"/>
</dbReference>
<dbReference type="InterPro" id="IPR039261">
    <property type="entry name" value="FNR_nucleotide-bd"/>
</dbReference>
<dbReference type="PANTHER" id="PTHR47354:SF8">
    <property type="entry name" value="1,2-PHENYLACETYL-COA EPOXIDASE, SUBUNIT E"/>
    <property type="match status" value="1"/>
</dbReference>
<keyword evidence="11" id="KW-0411">Iron-sulfur</keyword>
<dbReference type="Proteomes" id="UP001056035">
    <property type="component" value="Chromosome"/>
</dbReference>
<sequence length="440" mass="47723">MRSPVAWLVAAVLLANLAVVVDLWLHGGGLTKAHTTADRLTSAGRITGLLAAYSALVQVVLLARIPWFERLTGFDRLTVWHGRNGKACILLLLAHVGLITAGYQQTDQIRLGAEISSLLKDYPHILAATIGTGLMVLVVVTSLVIVRRRVRHEAWYAVHLSVYAGIVLGYLHEVPTGNDLTLPGAAQTYWYVLNAATLALLLAFRVVRPLLRGAVHGLRVTRVVEEAPGVVSIHLTGRRLHRLGAHPGQFFLWRFLDVRRVWQAHPYSLSAAPDGRSLRITVKGTGTFSRRLADLRPGTRVLAEGPLGSFTAARRRAASGKVLLVAGGIGITPLRALLETLDGDVVLVHRVVEAGDTGLEDELAALVAARGATLHVLAGDHRDPDAAHLLSPAHLRELVPDVTDRDVYVCGPPAMADAVTRNLRTLGVRRRHLHTERFAL</sequence>
<evidence type="ECO:0000256" key="11">
    <source>
        <dbReference type="ARBA" id="ARBA00023014"/>
    </source>
</evidence>
<dbReference type="Pfam" id="PF00175">
    <property type="entry name" value="NAD_binding_1"/>
    <property type="match status" value="1"/>
</dbReference>
<feature type="transmembrane region" description="Helical" evidence="13">
    <location>
        <begin position="44"/>
        <end position="67"/>
    </location>
</feature>
<feature type="transmembrane region" description="Helical" evidence="13">
    <location>
        <begin position="87"/>
        <end position="105"/>
    </location>
</feature>
<dbReference type="EMBL" id="CP098502">
    <property type="protein sequence ID" value="UTI66064.1"/>
    <property type="molecule type" value="Genomic_DNA"/>
</dbReference>
<evidence type="ECO:0000256" key="8">
    <source>
        <dbReference type="ARBA" id="ARBA00022989"/>
    </source>
</evidence>
<evidence type="ECO:0000313" key="16">
    <source>
        <dbReference type="Proteomes" id="UP001056035"/>
    </source>
</evidence>
<dbReference type="InterPro" id="IPR013112">
    <property type="entry name" value="FAD-bd_8"/>
</dbReference>
<name>A0ABY5DWZ0_9ACTN</name>
<evidence type="ECO:0000256" key="7">
    <source>
        <dbReference type="ARBA" id="ARBA00022827"/>
    </source>
</evidence>
<keyword evidence="16" id="KW-1185">Reference proteome</keyword>
<keyword evidence="12 13" id="KW-0472">Membrane</keyword>
<feature type="domain" description="FAD-binding FR-type" evidence="14">
    <location>
        <begin position="213"/>
        <end position="313"/>
    </location>
</feature>
<reference evidence="15 16" key="1">
    <citation type="submission" date="2022-06" db="EMBL/GenBank/DDBJ databases">
        <title>Paraconexibacter antarcticus.</title>
        <authorList>
            <person name="Kim C.S."/>
        </authorList>
    </citation>
    <scope>NUCLEOTIDE SEQUENCE [LARGE SCALE GENOMIC DNA]</scope>
    <source>
        <strain evidence="15 16">02-257</strain>
    </source>
</reference>
<keyword evidence="10" id="KW-0408">Iron</keyword>
<keyword evidence="7" id="KW-0274">FAD</keyword>
<dbReference type="SUPFAM" id="SSF52343">
    <property type="entry name" value="Ferredoxin reductase-like, C-terminal NADP-linked domain"/>
    <property type="match status" value="1"/>
</dbReference>
<evidence type="ECO:0000256" key="9">
    <source>
        <dbReference type="ARBA" id="ARBA00023002"/>
    </source>
</evidence>
<evidence type="ECO:0000256" key="4">
    <source>
        <dbReference type="ARBA" id="ARBA00022692"/>
    </source>
</evidence>
<evidence type="ECO:0000256" key="6">
    <source>
        <dbReference type="ARBA" id="ARBA00022723"/>
    </source>
</evidence>
<dbReference type="InterPro" id="IPR013130">
    <property type="entry name" value="Fe3_Rdtase_TM_dom"/>
</dbReference>
<dbReference type="InterPro" id="IPR001433">
    <property type="entry name" value="OxRdtase_FAD/NAD-bd"/>
</dbReference>
<evidence type="ECO:0000256" key="5">
    <source>
        <dbReference type="ARBA" id="ARBA00022714"/>
    </source>
</evidence>
<keyword evidence="8 13" id="KW-1133">Transmembrane helix</keyword>
<dbReference type="Gene3D" id="3.40.50.80">
    <property type="entry name" value="Nucleotide-binding domain of ferredoxin-NADP reductase (FNR) module"/>
    <property type="match status" value="1"/>
</dbReference>
<evidence type="ECO:0000256" key="10">
    <source>
        <dbReference type="ARBA" id="ARBA00023004"/>
    </source>
</evidence>
<keyword evidence="3" id="KW-0285">Flavoprotein</keyword>
<dbReference type="Pfam" id="PF08022">
    <property type="entry name" value="FAD_binding_8"/>
    <property type="match status" value="1"/>
</dbReference>
<dbReference type="RefSeq" id="WP_254572742.1">
    <property type="nucleotide sequence ID" value="NZ_CP098502.1"/>
</dbReference>
<gene>
    <name evidence="15" type="ORF">NBH00_07625</name>
</gene>
<keyword evidence="6" id="KW-0479">Metal-binding</keyword>
<evidence type="ECO:0000256" key="12">
    <source>
        <dbReference type="ARBA" id="ARBA00023136"/>
    </source>
</evidence>
<feature type="transmembrane region" description="Helical" evidence="13">
    <location>
        <begin position="125"/>
        <end position="146"/>
    </location>
</feature>
<evidence type="ECO:0000256" key="13">
    <source>
        <dbReference type="SAM" id="Phobius"/>
    </source>
</evidence>
<comment type="subcellular location">
    <subcellularLocation>
        <location evidence="2">Membrane</location>
        <topology evidence="2">Multi-pass membrane protein</topology>
    </subcellularLocation>
</comment>
<accession>A0ABY5DWZ0</accession>
<feature type="transmembrane region" description="Helical" evidence="13">
    <location>
        <begin position="188"/>
        <end position="207"/>
    </location>
</feature>
<feature type="transmembrane region" description="Helical" evidence="13">
    <location>
        <begin position="153"/>
        <end position="172"/>
    </location>
</feature>
<proteinExistence type="predicted"/>
<evidence type="ECO:0000256" key="2">
    <source>
        <dbReference type="ARBA" id="ARBA00004141"/>
    </source>
</evidence>
<dbReference type="Gene3D" id="2.40.30.10">
    <property type="entry name" value="Translation factors"/>
    <property type="match status" value="1"/>
</dbReference>